<comment type="caution">
    <text evidence="7">The sequence shown here is derived from an EMBL/GenBank/DDBJ whole genome shotgun (WGS) entry which is preliminary data.</text>
</comment>
<evidence type="ECO:0000313" key="8">
    <source>
        <dbReference type="Proteomes" id="UP000822688"/>
    </source>
</evidence>
<gene>
    <name evidence="7" type="ORF">KC19_7G143600</name>
</gene>
<comment type="subcellular location">
    <subcellularLocation>
        <location evidence="1">Golgi apparatus membrane</location>
        <topology evidence="1">Multi-pass membrane protein</topology>
    </subcellularLocation>
</comment>
<dbReference type="InterPro" id="IPR029058">
    <property type="entry name" value="AB_hydrolase_fold"/>
</dbReference>
<evidence type="ECO:0000259" key="6">
    <source>
        <dbReference type="Pfam" id="PF20434"/>
    </source>
</evidence>
<dbReference type="PANTHER" id="PTHR48081">
    <property type="entry name" value="AB HYDROLASE SUPERFAMILY PROTEIN C4A8.06C"/>
    <property type="match status" value="1"/>
</dbReference>
<name>A0A8T0HEV9_CERPU</name>
<proteinExistence type="inferred from homology"/>
<evidence type="ECO:0000256" key="1">
    <source>
        <dbReference type="ARBA" id="ARBA00004653"/>
    </source>
</evidence>
<evidence type="ECO:0000256" key="5">
    <source>
        <dbReference type="ARBA" id="ARBA00049507"/>
    </source>
</evidence>
<dbReference type="AlphaFoldDB" id="A0A8T0HEV9"/>
<dbReference type="EC" id="3.1.1.n2" evidence="4"/>
<reference evidence="7" key="1">
    <citation type="submission" date="2020-06" db="EMBL/GenBank/DDBJ databases">
        <title>WGS assembly of Ceratodon purpureus strain R40.</title>
        <authorList>
            <person name="Carey S.B."/>
            <person name="Jenkins J."/>
            <person name="Shu S."/>
            <person name="Lovell J.T."/>
            <person name="Sreedasyam A."/>
            <person name="Maumus F."/>
            <person name="Tiley G.P."/>
            <person name="Fernandez-Pozo N."/>
            <person name="Barry K."/>
            <person name="Chen C."/>
            <person name="Wang M."/>
            <person name="Lipzen A."/>
            <person name="Daum C."/>
            <person name="Saski C.A."/>
            <person name="Payton A.C."/>
            <person name="Mcbreen J.C."/>
            <person name="Conrad R.E."/>
            <person name="Kollar L.M."/>
            <person name="Olsson S."/>
            <person name="Huttunen S."/>
            <person name="Landis J.B."/>
            <person name="Wickett N.J."/>
            <person name="Johnson M.G."/>
            <person name="Rensing S.A."/>
            <person name="Grimwood J."/>
            <person name="Schmutz J."/>
            <person name="Mcdaniel S.F."/>
        </authorList>
    </citation>
    <scope>NUCLEOTIDE SEQUENCE</scope>
    <source>
        <strain evidence="7">R40</strain>
    </source>
</reference>
<dbReference type="EMBL" id="CM026428">
    <property type="protein sequence ID" value="KAG0567562.1"/>
    <property type="molecule type" value="Genomic_DNA"/>
</dbReference>
<dbReference type="GO" id="GO:0000139">
    <property type="term" value="C:Golgi membrane"/>
    <property type="evidence" value="ECO:0007669"/>
    <property type="project" value="UniProtKB-SubCell"/>
</dbReference>
<evidence type="ECO:0000313" key="7">
    <source>
        <dbReference type="EMBL" id="KAG0567562.1"/>
    </source>
</evidence>
<evidence type="ECO:0000256" key="2">
    <source>
        <dbReference type="ARBA" id="ARBA00022801"/>
    </source>
</evidence>
<evidence type="ECO:0000256" key="3">
    <source>
        <dbReference type="ARBA" id="ARBA00038028"/>
    </source>
</evidence>
<dbReference type="Proteomes" id="UP000822688">
    <property type="component" value="Chromosome 7"/>
</dbReference>
<dbReference type="GO" id="GO:0004061">
    <property type="term" value="F:arylformamidase activity"/>
    <property type="evidence" value="ECO:0007669"/>
    <property type="project" value="TreeGrafter"/>
</dbReference>
<dbReference type="Gene3D" id="3.40.50.1820">
    <property type="entry name" value="alpha/beta hydrolase"/>
    <property type="match status" value="1"/>
</dbReference>
<comment type="similarity">
    <text evidence="3">Belongs to the AB hydrolase superfamily. Isoprenylcysteine methylesterase family.</text>
</comment>
<protein>
    <recommendedName>
        <fullName evidence="4">protein-S-isoprenylcysteine alpha-carbonyl methylesterase</fullName>
        <ecNumber evidence="4">3.1.1.n2</ecNumber>
    </recommendedName>
</protein>
<organism evidence="7 8">
    <name type="scientific">Ceratodon purpureus</name>
    <name type="common">Fire moss</name>
    <name type="synonym">Dicranum purpureum</name>
    <dbReference type="NCBI Taxonomy" id="3225"/>
    <lineage>
        <taxon>Eukaryota</taxon>
        <taxon>Viridiplantae</taxon>
        <taxon>Streptophyta</taxon>
        <taxon>Embryophyta</taxon>
        <taxon>Bryophyta</taxon>
        <taxon>Bryophytina</taxon>
        <taxon>Bryopsida</taxon>
        <taxon>Dicranidae</taxon>
        <taxon>Pseudoditrichales</taxon>
        <taxon>Ditrichaceae</taxon>
        <taxon>Ceratodon</taxon>
    </lineage>
</organism>
<dbReference type="SUPFAM" id="SSF53474">
    <property type="entry name" value="alpha/beta-Hydrolases"/>
    <property type="match status" value="1"/>
</dbReference>
<dbReference type="Pfam" id="PF20434">
    <property type="entry name" value="BD-FAE"/>
    <property type="match status" value="1"/>
</dbReference>
<dbReference type="PANTHER" id="PTHR48081:SF33">
    <property type="entry name" value="KYNURENINE FORMAMIDASE"/>
    <property type="match status" value="1"/>
</dbReference>
<dbReference type="InterPro" id="IPR049492">
    <property type="entry name" value="BD-FAE-like_dom"/>
</dbReference>
<keyword evidence="8" id="KW-1185">Reference proteome</keyword>
<comment type="catalytic activity">
    <reaction evidence="5">
        <text>[protein]-C-terminal S-[(2E,6E)-farnesyl]-L-cysteine methyl ester + H2O = [protein]-C-terminal S-[(2E,6E)-farnesyl]-L-cysteine + methanol + H(+)</text>
        <dbReference type="Rhea" id="RHEA:48520"/>
        <dbReference type="Rhea" id="RHEA-COMP:12125"/>
        <dbReference type="Rhea" id="RHEA-COMP:12126"/>
        <dbReference type="ChEBI" id="CHEBI:15377"/>
        <dbReference type="ChEBI" id="CHEBI:15378"/>
        <dbReference type="ChEBI" id="CHEBI:17790"/>
        <dbReference type="ChEBI" id="CHEBI:90510"/>
        <dbReference type="ChEBI" id="CHEBI:90511"/>
        <dbReference type="EC" id="3.1.1.n2"/>
    </reaction>
</comment>
<keyword evidence="2" id="KW-0378">Hydrolase</keyword>
<feature type="domain" description="BD-FAE-like" evidence="6">
    <location>
        <begin position="154"/>
        <end position="267"/>
    </location>
</feature>
<sequence length="437" mass="47607">MAHLRTLPQSAVARLPWAQITRAHVPVPGDGAARLVSTLLKSRARLVSTGRSGREVVVRRGVVMAVGGMAGEAVKGAVREAWTVTGVTPVGRVVLFLTLLAVILKELAGTVTLASYGAYALWVYSSLRSWSKEDQDGVAVARNVRYGHSQRNLLDVYVPKAKGLKPVVLFVHGGVWSSGDKWQFSPLGSFLAEEGVVAVLVQYTLYPKILAIDQVSEVSDALSWTMDNIIQYGGDPSRVFMMGHSSGAHLCAMVLWERASRRVENAQRPLPENIDARIPAGFLGLAGVYNISEHFKYEVQRGVAAVSCMRPVMGWEQGFDSMSPSLLFESLLTIPGVSFVADDATEPSDRIQVRGVDLMPRSLFIVSHNDITVPPDTSYAFNSMLITLGCESRVVVNDSLGHGDFVLWHEGWGKVRAHVGPYLETILNFVGVEVPQK</sequence>
<accession>A0A8T0HEV9</accession>
<dbReference type="InterPro" id="IPR050300">
    <property type="entry name" value="GDXG_lipolytic_enzyme"/>
</dbReference>
<evidence type="ECO:0000256" key="4">
    <source>
        <dbReference type="ARBA" id="ARBA00038928"/>
    </source>
</evidence>